<dbReference type="PANTHER" id="PTHR10937:SF0">
    <property type="entry name" value="GLUTAMINE--FRUCTOSE-6-PHOSPHATE TRANSAMINASE (ISOMERIZING)"/>
    <property type="match status" value="1"/>
</dbReference>
<protein>
    <recommendedName>
        <fullName evidence="3">Glutamine--fructose-6-phosphate aminotransferase [isomerizing]</fullName>
        <ecNumber evidence="2">2.6.1.16</ecNumber>
    </recommendedName>
</protein>
<dbReference type="InterPro" id="IPR001347">
    <property type="entry name" value="SIS_dom"/>
</dbReference>
<dbReference type="GO" id="GO:0006002">
    <property type="term" value="P:fructose 6-phosphate metabolic process"/>
    <property type="evidence" value="ECO:0007669"/>
    <property type="project" value="TreeGrafter"/>
</dbReference>
<accession>A0A1M4V519</accession>
<dbReference type="InterPro" id="IPR035466">
    <property type="entry name" value="GlmS/AgaS_SIS"/>
</dbReference>
<dbReference type="Proteomes" id="UP000184245">
    <property type="component" value="Unassembled WGS sequence"/>
</dbReference>
<keyword evidence="7" id="KW-1185">Reference proteome</keyword>
<dbReference type="EMBL" id="FQVI01000003">
    <property type="protein sequence ID" value="SHE63997.1"/>
    <property type="molecule type" value="Genomic_DNA"/>
</dbReference>
<dbReference type="GO" id="GO:0097367">
    <property type="term" value="F:carbohydrate derivative binding"/>
    <property type="evidence" value="ECO:0007669"/>
    <property type="project" value="InterPro"/>
</dbReference>
<name>A0A1M4V519_9CLOT</name>
<dbReference type="Gene3D" id="3.40.50.10490">
    <property type="entry name" value="Glucose-6-phosphate isomerase like protein, domain 1"/>
    <property type="match status" value="2"/>
</dbReference>
<dbReference type="GO" id="GO:0006047">
    <property type="term" value="P:UDP-N-acetylglucosamine metabolic process"/>
    <property type="evidence" value="ECO:0007669"/>
    <property type="project" value="TreeGrafter"/>
</dbReference>
<keyword evidence="6" id="KW-0808">Transferase</keyword>
<reference evidence="6 7" key="1">
    <citation type="submission" date="2016-11" db="EMBL/GenBank/DDBJ databases">
        <authorList>
            <person name="Jaros S."/>
            <person name="Januszkiewicz K."/>
            <person name="Wedrychowicz H."/>
        </authorList>
    </citation>
    <scope>NUCLEOTIDE SEQUENCE [LARGE SCALE GENOMIC DNA]</scope>
    <source>
        <strain evidence="6 7">DSM 17459</strain>
    </source>
</reference>
<evidence type="ECO:0000256" key="3">
    <source>
        <dbReference type="ARBA" id="ARBA00016090"/>
    </source>
</evidence>
<dbReference type="EC" id="2.6.1.16" evidence="2"/>
<dbReference type="CDD" id="cd05008">
    <property type="entry name" value="SIS_GlmS_GlmD_1"/>
    <property type="match status" value="1"/>
</dbReference>
<dbReference type="GO" id="GO:0004360">
    <property type="term" value="F:glutamine-fructose-6-phosphate transaminase (isomerizing) activity"/>
    <property type="evidence" value="ECO:0007669"/>
    <property type="project" value="UniProtKB-EC"/>
</dbReference>
<organism evidence="6 7">
    <name type="scientific">Lactonifactor longoviformis DSM 17459</name>
    <dbReference type="NCBI Taxonomy" id="1122155"/>
    <lineage>
        <taxon>Bacteria</taxon>
        <taxon>Bacillati</taxon>
        <taxon>Bacillota</taxon>
        <taxon>Clostridia</taxon>
        <taxon>Eubacteriales</taxon>
        <taxon>Clostridiaceae</taxon>
        <taxon>Lactonifactor</taxon>
    </lineage>
</organism>
<keyword evidence="4" id="KW-0677">Repeat</keyword>
<dbReference type="Pfam" id="PF01380">
    <property type="entry name" value="SIS"/>
    <property type="match status" value="1"/>
</dbReference>
<evidence type="ECO:0000256" key="2">
    <source>
        <dbReference type="ARBA" id="ARBA00012916"/>
    </source>
</evidence>
<gene>
    <name evidence="6" type="ORF">SAMN02745158_01125</name>
</gene>
<evidence type="ECO:0000256" key="4">
    <source>
        <dbReference type="ARBA" id="ARBA00022737"/>
    </source>
</evidence>
<dbReference type="STRING" id="1122155.SAMN02745158_01125"/>
<dbReference type="InterPro" id="IPR046348">
    <property type="entry name" value="SIS_dom_sf"/>
</dbReference>
<sequence>MEGYDNPMRRQVFSLPDLIEQQVSDLIPKIADLWTREEALCIQKIILTGCGDSYAACMAEKYTFETLTGIPTEAVPALDLARYYCKEQFGQDKGNPLVIAVSNSGNVARVSEAVQRAGMHGSMTLGITGNRHSELGRHSEKILCSQIPTFENAPGTRSYLVSILALNLLAVRLGELRRNYTSEMGDRYRKDIRNQSDLLRELLPQMDGICLEVARQWKDCPCYEYVGAGFDYAAAWFGHAKILEAVGKFVMHCNAEDWHHLNFFAREADKIGTVVVCNTANPAVSRTKEMVRYAQKLGRPLAIITDGGPEDFDSVRAAYIQVHAPVYPIHMPVTHFAPLCLMAGYLSAITGETYGRDGEGPWEFSKGGRCVRESEIIIR</sequence>
<dbReference type="OrthoDB" id="7808879at2"/>
<dbReference type="AlphaFoldDB" id="A0A1M4V519"/>
<feature type="domain" description="SIS" evidence="5">
    <location>
        <begin position="30"/>
        <end position="179"/>
    </location>
</feature>
<comment type="catalytic activity">
    <reaction evidence="1">
        <text>D-fructose 6-phosphate + L-glutamine = D-glucosamine 6-phosphate + L-glutamate</text>
        <dbReference type="Rhea" id="RHEA:13237"/>
        <dbReference type="ChEBI" id="CHEBI:29985"/>
        <dbReference type="ChEBI" id="CHEBI:58359"/>
        <dbReference type="ChEBI" id="CHEBI:58725"/>
        <dbReference type="ChEBI" id="CHEBI:61527"/>
        <dbReference type="EC" id="2.6.1.16"/>
    </reaction>
</comment>
<dbReference type="PROSITE" id="PS51464">
    <property type="entry name" value="SIS"/>
    <property type="match status" value="1"/>
</dbReference>
<evidence type="ECO:0000313" key="6">
    <source>
        <dbReference type="EMBL" id="SHE63997.1"/>
    </source>
</evidence>
<dbReference type="RefSeq" id="WP_072849720.1">
    <property type="nucleotide sequence ID" value="NZ_FQVI01000003.1"/>
</dbReference>
<evidence type="ECO:0000259" key="5">
    <source>
        <dbReference type="PROSITE" id="PS51464"/>
    </source>
</evidence>
<dbReference type="SUPFAM" id="SSF53697">
    <property type="entry name" value="SIS domain"/>
    <property type="match status" value="1"/>
</dbReference>
<dbReference type="GO" id="GO:0006487">
    <property type="term" value="P:protein N-linked glycosylation"/>
    <property type="evidence" value="ECO:0007669"/>
    <property type="project" value="TreeGrafter"/>
</dbReference>
<dbReference type="PANTHER" id="PTHR10937">
    <property type="entry name" value="GLUCOSAMINE--FRUCTOSE-6-PHOSPHATE AMINOTRANSFERASE, ISOMERIZING"/>
    <property type="match status" value="1"/>
</dbReference>
<evidence type="ECO:0000313" key="7">
    <source>
        <dbReference type="Proteomes" id="UP000184245"/>
    </source>
</evidence>
<evidence type="ECO:0000256" key="1">
    <source>
        <dbReference type="ARBA" id="ARBA00001031"/>
    </source>
</evidence>
<proteinExistence type="predicted"/>
<keyword evidence="6" id="KW-0032">Aminotransferase</keyword>